<reference evidence="5 8" key="3">
    <citation type="submission" date="2018-07" db="EMBL/GenBank/DDBJ databases">
        <authorList>
            <person name="Feyereisen M."/>
        </authorList>
    </citation>
    <scope>NUCLEOTIDE SEQUENCE [LARGE SCALE GENOMIC DNA]</scope>
    <source>
        <strain evidence="5 8">UCCLBBS449</strain>
    </source>
</reference>
<evidence type="ECO:0000313" key="6">
    <source>
        <dbReference type="EMBL" id="TOZ02678.1"/>
    </source>
</evidence>
<gene>
    <name evidence="2 3" type="primary">aguA</name>
    <name evidence="4" type="ORF">CNR29_12705</name>
    <name evidence="6" type="ORF">DIS17_10590</name>
    <name evidence="3" type="ORF">JK167_03860</name>
    <name evidence="5" type="ORF">UCCLBBS449_2362</name>
</gene>
<dbReference type="PANTHER" id="PTHR31377:SF0">
    <property type="entry name" value="AGMATINE DEIMINASE-RELATED"/>
    <property type="match status" value="1"/>
</dbReference>
<dbReference type="Proteomes" id="UP000307074">
    <property type="component" value="Chromosome"/>
</dbReference>
<dbReference type="EC" id="3.5.3.12" evidence="2"/>
<dbReference type="RefSeq" id="WP_021742078.1">
    <property type="nucleotide sequence ID" value="NZ_CAKMAP010000001.1"/>
</dbReference>
<dbReference type="NCBIfam" id="TIGR03380">
    <property type="entry name" value="agmatine_aguA"/>
    <property type="match status" value="1"/>
</dbReference>
<evidence type="ECO:0000256" key="1">
    <source>
        <dbReference type="ARBA" id="ARBA00022801"/>
    </source>
</evidence>
<dbReference type="PANTHER" id="PTHR31377">
    <property type="entry name" value="AGMATINE DEIMINASE-RELATED"/>
    <property type="match status" value="1"/>
</dbReference>
<dbReference type="InterPro" id="IPR017754">
    <property type="entry name" value="Agmatine_deiminase"/>
</dbReference>
<evidence type="ECO:0000313" key="4">
    <source>
        <dbReference type="EMBL" id="PBQ24836.1"/>
    </source>
</evidence>
<dbReference type="HAMAP" id="MF_01841">
    <property type="entry name" value="Agmatine_deimin"/>
    <property type="match status" value="1"/>
</dbReference>
<dbReference type="GO" id="GO:0009446">
    <property type="term" value="P:putrescine biosynthetic process"/>
    <property type="evidence" value="ECO:0007669"/>
    <property type="project" value="InterPro"/>
</dbReference>
<evidence type="ECO:0000256" key="2">
    <source>
        <dbReference type="HAMAP-Rule" id="MF_01841"/>
    </source>
</evidence>
<evidence type="ECO:0000313" key="9">
    <source>
        <dbReference type="Proteomes" id="UP000676478"/>
    </source>
</evidence>
<reference evidence="4 7" key="1">
    <citation type="submission" date="2017-09" db="EMBL/GenBank/DDBJ databases">
        <title>Genome sequence of Lactobacillus brevis D7.</title>
        <authorList>
            <person name="Kwon M.-S."/>
            <person name="Lim S.K."/>
            <person name="Choi H.-J."/>
        </authorList>
    </citation>
    <scope>NUCLEOTIDE SEQUENCE [LARGE SCALE GENOMIC DNA]</scope>
    <source>
        <strain evidence="4 7">D7</strain>
    </source>
</reference>
<dbReference type="GO" id="GO:0047632">
    <property type="term" value="F:agmatine deiminase activity"/>
    <property type="evidence" value="ECO:0007669"/>
    <property type="project" value="UniProtKB-UniRule"/>
</dbReference>
<dbReference type="EMBL" id="CP031198">
    <property type="protein sequence ID" value="QCZ54268.1"/>
    <property type="molecule type" value="Genomic_DNA"/>
</dbReference>
<reference evidence="3" key="4">
    <citation type="submission" date="2020-12" db="EMBL/GenBank/DDBJ databases">
        <authorList>
            <person name="Mcmullen J.G."/>
        </authorList>
    </citation>
    <scope>NUCLEOTIDE SEQUENCE</scope>
    <source>
        <strain evidence="3">Dm-2019-70</strain>
    </source>
</reference>
<dbReference type="EMBL" id="NVYO01000001">
    <property type="protein sequence ID" value="PBQ24836.1"/>
    <property type="molecule type" value="Genomic_DNA"/>
</dbReference>
<evidence type="ECO:0000313" key="7">
    <source>
        <dbReference type="Proteomes" id="UP000217918"/>
    </source>
</evidence>
<dbReference type="Proteomes" id="UP000785759">
    <property type="component" value="Unassembled WGS sequence"/>
</dbReference>
<name>A0A0C1M9N3_LEVBR</name>
<comment type="similarity">
    <text evidence="2">Belongs to the agmatine deiminase family.</text>
</comment>
<dbReference type="Proteomes" id="UP000676478">
    <property type="component" value="Unassembled WGS sequence"/>
</dbReference>
<dbReference type="EMBL" id="QFDK01000012">
    <property type="protein sequence ID" value="TOZ02678.1"/>
    <property type="molecule type" value="Genomic_DNA"/>
</dbReference>
<dbReference type="Pfam" id="PF04371">
    <property type="entry name" value="PAD_porph"/>
    <property type="match status" value="1"/>
</dbReference>
<protein>
    <recommendedName>
        <fullName evidence="2">Putative agmatine deiminase</fullName>
        <ecNumber evidence="2">3.5.3.12</ecNumber>
    </recommendedName>
    <alternativeName>
        <fullName evidence="2">Agmatine iminohydrolase</fullName>
    </alternativeName>
</protein>
<dbReference type="EMBL" id="JAERKF010000004">
    <property type="protein sequence ID" value="MBS1009971.1"/>
    <property type="molecule type" value="Genomic_DNA"/>
</dbReference>
<comment type="catalytic activity">
    <reaction evidence="2">
        <text>agmatine + H2O = N-carbamoylputrescine + NH4(+)</text>
        <dbReference type="Rhea" id="RHEA:18037"/>
        <dbReference type="ChEBI" id="CHEBI:15377"/>
        <dbReference type="ChEBI" id="CHEBI:28938"/>
        <dbReference type="ChEBI" id="CHEBI:58145"/>
        <dbReference type="ChEBI" id="CHEBI:58318"/>
        <dbReference type="EC" id="3.5.3.12"/>
    </reaction>
</comment>
<dbReference type="AlphaFoldDB" id="A0A0C1M9N3"/>
<accession>A0A0C1M9N3</accession>
<sequence>MRLAQTPVQDGFRMPGEFEDQAESYLIWPERPDNWREGGKPAQKAFAQLAETIATYEPVTMLVNQGQYTHARTVLSPAVRVVEMSSNDAWMKDVGPFYVVNDTGELRAVDFQFNAWGGLLDGLYFPWDQDNRIGKKVADLQRIPVYEAQFVLEGCAIHVDGQGTLIATEDVVLSEGRNPGGLTKAVAEQIFHDYLGITKTVWLPHGYFMDETNGDIDNLINFVAPGELVLTWTDDKRDPQYEISRQAYELLQQATDAQGRRFKIHKLQIPRILTLSDAEAQGVDPINGRLPRVAGQRLTASYVSYITTNRAILMPVFDDPQDAVAHRQLAALYPNRQVVDVSANEILTGGGNIHTIAAGVPGRHTGGQQV</sequence>
<dbReference type="Proteomes" id="UP000217918">
    <property type="component" value="Unassembled WGS sequence"/>
</dbReference>
<dbReference type="GeneID" id="56994112"/>
<evidence type="ECO:0000313" key="3">
    <source>
        <dbReference type="EMBL" id="MBS1009971.1"/>
    </source>
</evidence>
<dbReference type="OrthoDB" id="9808013at2"/>
<keyword evidence="1 2" id="KW-0378">Hydrolase</keyword>
<dbReference type="Gene3D" id="3.75.10.10">
    <property type="entry name" value="L-arginine/glycine Amidinotransferase, Chain A"/>
    <property type="match status" value="1"/>
</dbReference>
<organism evidence="3 9">
    <name type="scientific">Levilactobacillus brevis</name>
    <name type="common">Lactobacillus brevis</name>
    <dbReference type="NCBI Taxonomy" id="1580"/>
    <lineage>
        <taxon>Bacteria</taxon>
        <taxon>Bacillati</taxon>
        <taxon>Bacillota</taxon>
        <taxon>Bacilli</taxon>
        <taxon>Lactobacillales</taxon>
        <taxon>Lactobacillaceae</taxon>
        <taxon>Levilactobacillus</taxon>
    </lineage>
</organism>
<reference evidence="3" key="5">
    <citation type="submission" date="2022-09" db="EMBL/GenBank/DDBJ databases">
        <title>Genome-inferred correspondence between phylogeny and metabolic traits in the wild Drosophila gut microbiome.</title>
        <authorList>
            <person name="Bueno E."/>
            <person name="Blow F."/>
            <person name="Douglas A.E."/>
        </authorList>
    </citation>
    <scope>NUCLEOTIDE SEQUENCE</scope>
    <source>
        <strain evidence="3">Dm-2019-70</strain>
    </source>
</reference>
<dbReference type="GO" id="GO:0004668">
    <property type="term" value="F:protein-arginine deiminase activity"/>
    <property type="evidence" value="ECO:0007669"/>
    <property type="project" value="InterPro"/>
</dbReference>
<dbReference type="NCBIfam" id="NF010070">
    <property type="entry name" value="PRK13551.1"/>
    <property type="match status" value="1"/>
</dbReference>
<evidence type="ECO:0000313" key="8">
    <source>
        <dbReference type="Proteomes" id="UP000307074"/>
    </source>
</evidence>
<comment type="caution">
    <text evidence="2">Lacks conserved residue(s) required for the propagation of feature annotation.</text>
</comment>
<evidence type="ECO:0000313" key="5">
    <source>
        <dbReference type="EMBL" id="QCZ54268.1"/>
    </source>
</evidence>
<dbReference type="SUPFAM" id="SSF55909">
    <property type="entry name" value="Pentein"/>
    <property type="match status" value="1"/>
</dbReference>
<reference evidence="6" key="2">
    <citation type="submission" date="2018-05" db="EMBL/GenBank/DDBJ databases">
        <title>Genome Comparison of Lactic Acid Bacteria Isolated from non-Wheat Sourdough.</title>
        <authorList>
            <person name="Rice T."/>
            <person name="Axel C."/>
            <person name="Lynch K.M."/>
            <person name="Benz C."/>
            <person name="Arendt E.K."/>
            <person name="Coffey A."/>
        </authorList>
    </citation>
    <scope>NUCLEOTIDE SEQUENCE</scope>
    <source>
        <strain evidence="6">TR055</strain>
    </source>
</reference>
<dbReference type="InterPro" id="IPR007466">
    <property type="entry name" value="Peptidyl-Arg-deiminase_porph"/>
</dbReference>
<proteinExistence type="inferred from homology"/>